<comment type="caution">
    <text evidence="1">The sequence shown here is derived from an EMBL/GenBank/DDBJ whole genome shotgun (WGS) entry which is preliminary data.</text>
</comment>
<reference evidence="2" key="1">
    <citation type="journal article" date="2020" name="Microbiol. Resour. Announc.">
        <title>Draft Genome Sequences of Thiorhodococcus mannitoliphagus and Thiorhodococcus minor, Purple Sulfur Photosynthetic Bacteria in the Gammaproteobacterial Family Chromatiaceae.</title>
        <authorList>
            <person name="Aviles F.A."/>
            <person name="Meyer T.E."/>
            <person name="Kyndt J.A."/>
        </authorList>
    </citation>
    <scope>NUCLEOTIDE SEQUENCE [LARGE SCALE GENOMIC DNA]</scope>
    <source>
        <strain evidence="2">DSM 18266</strain>
    </source>
</reference>
<sequence length="79" mass="8689">MQNVIVDQDSKSLSERFALIQSPRRSRARFPAGCVALVGDESAARAGANPEKRLHPAVVYGPSASSEGQQVYYLVRWLE</sequence>
<reference evidence="1 2" key="2">
    <citation type="submission" date="2020-02" db="EMBL/GenBank/DDBJ databases">
        <title>Genome sequences of Thiorhodococcus mannitoliphagus and Thiorhodococcus minor, purple sulfur photosynthetic bacteria in the gammaproteobacterial family, Chromatiaceae.</title>
        <authorList>
            <person name="Aviles F.A."/>
            <person name="Meyer T.E."/>
            <person name="Kyndt J.A."/>
        </authorList>
    </citation>
    <scope>NUCLEOTIDE SEQUENCE [LARGE SCALE GENOMIC DNA]</scope>
    <source>
        <strain evidence="1 2">DSM 18266</strain>
    </source>
</reference>
<protein>
    <submittedName>
        <fullName evidence="1">Uncharacterized protein</fullName>
    </submittedName>
</protein>
<gene>
    <name evidence="1" type="ORF">G3480_11045</name>
</gene>
<dbReference type="Proteomes" id="UP000471640">
    <property type="component" value="Unassembled WGS sequence"/>
</dbReference>
<accession>A0A6P1DXJ2</accession>
<evidence type="ECO:0000313" key="2">
    <source>
        <dbReference type="Proteomes" id="UP000471640"/>
    </source>
</evidence>
<evidence type="ECO:0000313" key="1">
    <source>
        <dbReference type="EMBL" id="NEX20842.1"/>
    </source>
</evidence>
<dbReference type="AlphaFoldDB" id="A0A6P1DXJ2"/>
<keyword evidence="2" id="KW-1185">Reference proteome</keyword>
<dbReference type="EMBL" id="JAAIJR010000038">
    <property type="protein sequence ID" value="NEX20842.1"/>
    <property type="molecule type" value="Genomic_DNA"/>
</dbReference>
<dbReference type="RefSeq" id="WP_164653951.1">
    <property type="nucleotide sequence ID" value="NZ_JAAIJR010000038.1"/>
</dbReference>
<organism evidence="1 2">
    <name type="scientific">Thiorhodococcus mannitoliphagus</name>
    <dbReference type="NCBI Taxonomy" id="329406"/>
    <lineage>
        <taxon>Bacteria</taxon>
        <taxon>Pseudomonadati</taxon>
        <taxon>Pseudomonadota</taxon>
        <taxon>Gammaproteobacteria</taxon>
        <taxon>Chromatiales</taxon>
        <taxon>Chromatiaceae</taxon>
        <taxon>Thiorhodococcus</taxon>
    </lineage>
</organism>
<name>A0A6P1DXJ2_9GAMM</name>
<proteinExistence type="predicted"/>